<evidence type="ECO:0000313" key="1">
    <source>
        <dbReference type="EMBL" id="KAF6084419.1"/>
    </source>
</evidence>
<name>A0A833Z192_9CHIR</name>
<proteinExistence type="predicted"/>
<organism evidence="1 2">
    <name type="scientific">Phyllostomus discolor</name>
    <name type="common">pale spear-nosed bat</name>
    <dbReference type="NCBI Taxonomy" id="89673"/>
    <lineage>
        <taxon>Eukaryota</taxon>
        <taxon>Metazoa</taxon>
        <taxon>Chordata</taxon>
        <taxon>Craniata</taxon>
        <taxon>Vertebrata</taxon>
        <taxon>Euteleostomi</taxon>
        <taxon>Mammalia</taxon>
        <taxon>Eutheria</taxon>
        <taxon>Laurasiatheria</taxon>
        <taxon>Chiroptera</taxon>
        <taxon>Yangochiroptera</taxon>
        <taxon>Phyllostomidae</taxon>
        <taxon>Phyllostominae</taxon>
        <taxon>Phyllostomus</taxon>
    </lineage>
</organism>
<accession>A0A833Z192</accession>
<comment type="caution">
    <text evidence="1">The sequence shown here is derived from an EMBL/GenBank/DDBJ whole genome shotgun (WGS) entry which is preliminary data.</text>
</comment>
<dbReference type="Proteomes" id="UP000664940">
    <property type="component" value="Unassembled WGS sequence"/>
</dbReference>
<sequence>MAGGRKGQNAPQGRAQVGAPCASCRVTVSPSVNRLPGWVYISKEGKYKTLCNLFHLSSPSCTHASSAAPWHPESPPLGLPRCCRGSGLALGLTCRYSFTDIGGEIKGQRSGGISGLQFDGQFLFSHTEATAGVPPGPGRSLPRGLFLSSAPTLCPFHCRVCGGFSTLF</sequence>
<dbReference type="AlphaFoldDB" id="A0A833Z192"/>
<dbReference type="EMBL" id="JABVXQ010000012">
    <property type="protein sequence ID" value="KAF6084419.1"/>
    <property type="molecule type" value="Genomic_DNA"/>
</dbReference>
<gene>
    <name evidence="1" type="ORF">HJG60_008681</name>
</gene>
<evidence type="ECO:0000313" key="2">
    <source>
        <dbReference type="Proteomes" id="UP000664940"/>
    </source>
</evidence>
<protein>
    <submittedName>
        <fullName evidence="1">Uncharacterized protein</fullName>
    </submittedName>
</protein>
<reference evidence="1 2" key="1">
    <citation type="journal article" date="2020" name="Nature">
        <title>Six reference-quality genomes reveal evolution of bat adaptations.</title>
        <authorList>
            <person name="Jebb D."/>
            <person name="Huang Z."/>
            <person name="Pippel M."/>
            <person name="Hughes G.M."/>
            <person name="Lavrichenko K."/>
            <person name="Devanna P."/>
            <person name="Winkler S."/>
            <person name="Jermiin L.S."/>
            <person name="Skirmuntt E.C."/>
            <person name="Katzourakis A."/>
            <person name="Burkitt-Gray L."/>
            <person name="Ray D.A."/>
            <person name="Sullivan K.A.M."/>
            <person name="Roscito J.G."/>
            <person name="Kirilenko B.M."/>
            <person name="Davalos L.M."/>
            <person name="Corthals A.P."/>
            <person name="Power M.L."/>
            <person name="Jones G."/>
            <person name="Ransome R.D."/>
            <person name="Dechmann D.K.N."/>
            <person name="Locatelli A.G."/>
            <person name="Puechmaille S.J."/>
            <person name="Fedrigo O."/>
            <person name="Jarvis E.D."/>
            <person name="Hiller M."/>
            <person name="Vernes S.C."/>
            <person name="Myers E.W."/>
            <person name="Teeling E.C."/>
        </authorList>
    </citation>
    <scope>NUCLEOTIDE SEQUENCE [LARGE SCALE GENOMIC DNA]</scope>
    <source>
        <strain evidence="1">Bat1K_MPI-CBG_1</strain>
    </source>
</reference>